<evidence type="ECO:0000313" key="2">
    <source>
        <dbReference type="Proteomes" id="UP000319852"/>
    </source>
</evidence>
<dbReference type="Proteomes" id="UP000319852">
    <property type="component" value="Chromosome"/>
</dbReference>
<dbReference type="PANTHER" id="PTHR43885">
    <property type="entry name" value="HALOACID DEHALOGENASE-LIKE HYDROLASE"/>
    <property type="match status" value="1"/>
</dbReference>
<sequence>MYAVLFDIDGTLILTGGSGQVAFSRTFAEDFGLAEISRDVPFAGRSDRAIALDLMQHGGIEPSDANWRKFQTGYLSRLPSTLEELNGRVLPGVFELLDRLTDIPDVALGLLTGNMQRGAQEKLTYYNLWDRFAFGGYGDTATDRAHIAAQAAAQATQHSQENGKGQLCGTMVLGDTIHDVRCGKSIGALTVAIPTGNADAAELRTSEPDLLIDDLTQTDPLLQAITAALNEFRATA</sequence>
<gene>
    <name evidence="1" type="primary">ppaX</name>
    <name evidence="1" type="ORF">HG15A2_07720</name>
</gene>
<dbReference type="SFLD" id="SFLDG01129">
    <property type="entry name" value="C1.5:_HAD__Beta-PGM__Phosphata"/>
    <property type="match status" value="1"/>
</dbReference>
<name>A0A517MRJ9_9BACT</name>
<protein>
    <submittedName>
        <fullName evidence="1">Pyrophosphatase PpaX</fullName>
        <ecNumber evidence="1">3.6.1.1</ecNumber>
    </submittedName>
</protein>
<dbReference type="Pfam" id="PF13419">
    <property type="entry name" value="HAD_2"/>
    <property type="match status" value="1"/>
</dbReference>
<dbReference type="InterPro" id="IPR036412">
    <property type="entry name" value="HAD-like_sf"/>
</dbReference>
<accession>A0A517MRJ9</accession>
<organism evidence="1 2">
    <name type="scientific">Adhaeretor mobilis</name>
    <dbReference type="NCBI Taxonomy" id="1930276"/>
    <lineage>
        <taxon>Bacteria</taxon>
        <taxon>Pseudomonadati</taxon>
        <taxon>Planctomycetota</taxon>
        <taxon>Planctomycetia</taxon>
        <taxon>Pirellulales</taxon>
        <taxon>Lacipirellulaceae</taxon>
        <taxon>Adhaeretor</taxon>
    </lineage>
</organism>
<dbReference type="SUPFAM" id="SSF56784">
    <property type="entry name" value="HAD-like"/>
    <property type="match status" value="1"/>
</dbReference>
<dbReference type="EC" id="3.6.1.1" evidence="1"/>
<dbReference type="Gene3D" id="3.40.50.1000">
    <property type="entry name" value="HAD superfamily/HAD-like"/>
    <property type="match status" value="1"/>
</dbReference>
<dbReference type="SFLD" id="SFLDS00003">
    <property type="entry name" value="Haloacid_Dehalogenase"/>
    <property type="match status" value="1"/>
</dbReference>
<keyword evidence="1" id="KW-0378">Hydrolase</keyword>
<keyword evidence="2" id="KW-1185">Reference proteome</keyword>
<dbReference type="KEGG" id="amob:HG15A2_07720"/>
<dbReference type="EMBL" id="CP036263">
    <property type="protein sequence ID" value="QDS97510.1"/>
    <property type="molecule type" value="Genomic_DNA"/>
</dbReference>
<evidence type="ECO:0000313" key="1">
    <source>
        <dbReference type="EMBL" id="QDS97510.1"/>
    </source>
</evidence>
<dbReference type="Gene3D" id="1.10.150.240">
    <property type="entry name" value="Putative phosphatase, domain 2"/>
    <property type="match status" value="1"/>
</dbReference>
<proteinExistence type="predicted"/>
<dbReference type="AlphaFoldDB" id="A0A517MRJ9"/>
<reference evidence="1 2" key="1">
    <citation type="submission" date="2019-02" db="EMBL/GenBank/DDBJ databases">
        <title>Deep-cultivation of Planctomycetes and their phenomic and genomic characterization uncovers novel biology.</title>
        <authorList>
            <person name="Wiegand S."/>
            <person name="Jogler M."/>
            <person name="Boedeker C."/>
            <person name="Pinto D."/>
            <person name="Vollmers J."/>
            <person name="Rivas-Marin E."/>
            <person name="Kohn T."/>
            <person name="Peeters S.H."/>
            <person name="Heuer A."/>
            <person name="Rast P."/>
            <person name="Oberbeckmann S."/>
            <person name="Bunk B."/>
            <person name="Jeske O."/>
            <person name="Meyerdierks A."/>
            <person name="Storesund J.E."/>
            <person name="Kallscheuer N."/>
            <person name="Luecker S."/>
            <person name="Lage O.M."/>
            <person name="Pohl T."/>
            <person name="Merkel B.J."/>
            <person name="Hornburger P."/>
            <person name="Mueller R.-W."/>
            <person name="Bruemmer F."/>
            <person name="Labrenz M."/>
            <person name="Spormann A.M."/>
            <person name="Op den Camp H."/>
            <person name="Overmann J."/>
            <person name="Amann R."/>
            <person name="Jetten M.S.M."/>
            <person name="Mascher T."/>
            <person name="Medema M.H."/>
            <person name="Devos D.P."/>
            <person name="Kaster A.-K."/>
            <person name="Ovreas L."/>
            <person name="Rohde M."/>
            <person name="Galperin M.Y."/>
            <person name="Jogler C."/>
        </authorList>
    </citation>
    <scope>NUCLEOTIDE SEQUENCE [LARGE SCALE GENOMIC DNA]</scope>
    <source>
        <strain evidence="1 2">HG15A2</strain>
    </source>
</reference>
<dbReference type="PANTHER" id="PTHR43885:SF1">
    <property type="entry name" value="SUPERFAMILY HYDROLASE, PUTATIVE (AFU_ORTHOLOGUE AFUA_4G13290)-RELATED"/>
    <property type="match status" value="1"/>
</dbReference>
<dbReference type="InterPro" id="IPR023214">
    <property type="entry name" value="HAD_sf"/>
</dbReference>
<dbReference type="GO" id="GO:0004427">
    <property type="term" value="F:inorganic diphosphate phosphatase activity"/>
    <property type="evidence" value="ECO:0007669"/>
    <property type="project" value="UniProtKB-EC"/>
</dbReference>
<dbReference type="OrthoDB" id="9781769at2"/>
<dbReference type="InterPro" id="IPR023198">
    <property type="entry name" value="PGP-like_dom2"/>
</dbReference>
<dbReference type="InterPro" id="IPR041492">
    <property type="entry name" value="HAD_2"/>
</dbReference>
<dbReference type="RefSeq" id="WP_145057948.1">
    <property type="nucleotide sequence ID" value="NZ_CP036263.1"/>
</dbReference>